<keyword evidence="1" id="KW-0175">Coiled coil</keyword>
<evidence type="ECO:0000313" key="3">
    <source>
        <dbReference type="EMBL" id="MDQ7878089.1"/>
    </source>
</evidence>
<organism evidence="3 4">
    <name type="scientific">Microbacterium psychrotolerans</name>
    <dbReference type="NCBI Taxonomy" id="3068321"/>
    <lineage>
        <taxon>Bacteria</taxon>
        <taxon>Bacillati</taxon>
        <taxon>Actinomycetota</taxon>
        <taxon>Actinomycetes</taxon>
        <taxon>Micrococcales</taxon>
        <taxon>Microbacteriaceae</taxon>
        <taxon>Microbacterium</taxon>
    </lineage>
</organism>
<evidence type="ECO:0000313" key="4">
    <source>
        <dbReference type="Proteomes" id="UP001235133"/>
    </source>
</evidence>
<keyword evidence="2" id="KW-0472">Membrane</keyword>
<comment type="caution">
    <text evidence="3">The sequence shown here is derived from an EMBL/GenBank/DDBJ whole genome shotgun (WGS) entry which is preliminary data.</text>
</comment>
<protein>
    <submittedName>
        <fullName evidence="3">Uncharacterized protein</fullName>
    </submittedName>
</protein>
<dbReference type="EMBL" id="JAVFWO010000002">
    <property type="protein sequence ID" value="MDQ7878089.1"/>
    <property type="molecule type" value="Genomic_DNA"/>
</dbReference>
<dbReference type="Proteomes" id="UP001235133">
    <property type="component" value="Unassembled WGS sequence"/>
</dbReference>
<evidence type="ECO:0000256" key="1">
    <source>
        <dbReference type="SAM" id="Coils"/>
    </source>
</evidence>
<keyword evidence="4" id="KW-1185">Reference proteome</keyword>
<accession>A0ABU0Z0J1</accession>
<proteinExistence type="predicted"/>
<keyword evidence="2" id="KW-0812">Transmembrane</keyword>
<gene>
    <name evidence="3" type="ORF">Q9R08_08905</name>
</gene>
<dbReference type="RefSeq" id="WP_308867611.1">
    <property type="nucleotide sequence ID" value="NZ_JAVFWO010000002.1"/>
</dbReference>
<name>A0ABU0Z0J1_9MICO</name>
<keyword evidence="2" id="KW-1133">Transmembrane helix</keyword>
<evidence type="ECO:0000256" key="2">
    <source>
        <dbReference type="SAM" id="Phobius"/>
    </source>
</evidence>
<sequence length="226" mass="23116">MPKQLVTAIGLIVSLGVIALGVFLVAMPLYFQAVGVDGQTATVTNTNAIYQAQVDHLTEEEENLERINAEVAELRSQIPATAQLDDVFEVVGRAAEASGVSLTSVTAGEQVLFTTRIGVIDGDTAAVAPAPTPEPTPAATEGATDTITGTTTEAAAGAGIADAAGRQQVDFVITASATDMAQATAFLDALRAGPRLLNSVTATTSQGSEGTFDMQITALTFMDAEG</sequence>
<feature type="transmembrane region" description="Helical" evidence="2">
    <location>
        <begin position="7"/>
        <end position="31"/>
    </location>
</feature>
<feature type="coiled-coil region" evidence="1">
    <location>
        <begin position="47"/>
        <end position="77"/>
    </location>
</feature>
<reference evidence="3 4" key="1">
    <citation type="submission" date="2023-08" db="EMBL/GenBank/DDBJ databases">
        <title>Microbacterium psychrotolerans sp. nov., a psychrotolerant bacterium isolated from soil in Heilongjiang Province, China.</title>
        <authorList>
            <person name="An P."/>
            <person name="Zhao D."/>
            <person name="Xiang H."/>
        </authorList>
    </citation>
    <scope>NUCLEOTIDE SEQUENCE [LARGE SCALE GENOMIC DNA]</scope>
    <source>
        <strain evidence="3 4">QXD-8</strain>
    </source>
</reference>